<evidence type="ECO:0000313" key="2">
    <source>
        <dbReference type="Proteomes" id="UP000060487"/>
    </source>
</evidence>
<reference evidence="1 2" key="1">
    <citation type="submission" date="2015-11" db="EMBL/GenBank/DDBJ databases">
        <authorList>
            <person name="Lin W."/>
        </authorList>
    </citation>
    <scope>NUCLEOTIDE SEQUENCE [LARGE SCALE GENOMIC DNA]</scope>
    <source>
        <strain evidence="1 2">HCH-1</strain>
    </source>
</reference>
<dbReference type="EMBL" id="LNQR01000140">
    <property type="protein sequence ID" value="KWT74871.1"/>
    <property type="molecule type" value="Genomic_DNA"/>
</dbReference>
<sequence>MEGTLVKGDIMKLNKRDLKKLHVMKKVEEGGMKQSEA</sequence>
<gene>
    <name evidence="1" type="ORF">ASN18_3323</name>
</gene>
<organism evidence="1 2">
    <name type="scientific">Candidatus Magnetominusculus xianensis</name>
    <dbReference type="NCBI Taxonomy" id="1748249"/>
    <lineage>
        <taxon>Bacteria</taxon>
        <taxon>Pseudomonadati</taxon>
        <taxon>Nitrospirota</taxon>
        <taxon>Nitrospiria</taxon>
        <taxon>Nitrospirales</taxon>
        <taxon>Nitrospiraceae</taxon>
        <taxon>Candidatus Magnetominusculus</taxon>
    </lineage>
</organism>
<accession>A0ABR5SAR8</accession>
<dbReference type="Proteomes" id="UP000060487">
    <property type="component" value="Unassembled WGS sequence"/>
</dbReference>
<keyword evidence="2" id="KW-1185">Reference proteome</keyword>
<protein>
    <submittedName>
        <fullName evidence="1">Uncharacterized protein</fullName>
    </submittedName>
</protein>
<proteinExistence type="predicted"/>
<comment type="caution">
    <text evidence="1">The sequence shown here is derived from an EMBL/GenBank/DDBJ whole genome shotgun (WGS) entry which is preliminary data.</text>
</comment>
<evidence type="ECO:0000313" key="1">
    <source>
        <dbReference type="EMBL" id="KWT74871.1"/>
    </source>
</evidence>
<name>A0ABR5SAR8_9BACT</name>